<feature type="region of interest" description="Disordered" evidence="1">
    <location>
        <begin position="246"/>
        <end position="266"/>
    </location>
</feature>
<name>A0A4Z2H2L5_9TELE</name>
<comment type="caution">
    <text evidence="2">The sequence shown here is derived from an EMBL/GenBank/DDBJ whole genome shotgun (WGS) entry which is preliminary data.</text>
</comment>
<dbReference type="AlphaFoldDB" id="A0A4Z2H2L5"/>
<feature type="compositionally biased region" description="Basic and acidic residues" evidence="1">
    <location>
        <begin position="246"/>
        <end position="259"/>
    </location>
</feature>
<reference evidence="2 3" key="1">
    <citation type="submission" date="2019-03" db="EMBL/GenBank/DDBJ databases">
        <title>First draft genome of Liparis tanakae, snailfish: a comprehensive survey of snailfish specific genes.</title>
        <authorList>
            <person name="Kim W."/>
            <person name="Song I."/>
            <person name="Jeong J.-H."/>
            <person name="Kim D."/>
            <person name="Kim S."/>
            <person name="Ryu S."/>
            <person name="Song J.Y."/>
            <person name="Lee S.K."/>
        </authorList>
    </citation>
    <scope>NUCLEOTIDE SEQUENCE [LARGE SCALE GENOMIC DNA]</scope>
    <source>
        <tissue evidence="2">Muscle</tissue>
    </source>
</reference>
<evidence type="ECO:0000313" key="2">
    <source>
        <dbReference type="EMBL" id="TNN59700.1"/>
    </source>
</evidence>
<evidence type="ECO:0000256" key="1">
    <source>
        <dbReference type="SAM" id="MobiDB-lite"/>
    </source>
</evidence>
<accession>A0A4Z2H2L5</accession>
<evidence type="ECO:0000313" key="3">
    <source>
        <dbReference type="Proteomes" id="UP000314294"/>
    </source>
</evidence>
<feature type="compositionally biased region" description="Low complexity" evidence="1">
    <location>
        <begin position="46"/>
        <end position="57"/>
    </location>
</feature>
<gene>
    <name evidence="2" type="ORF">EYF80_030071</name>
</gene>
<organism evidence="2 3">
    <name type="scientific">Liparis tanakae</name>
    <name type="common">Tanaka's snailfish</name>
    <dbReference type="NCBI Taxonomy" id="230148"/>
    <lineage>
        <taxon>Eukaryota</taxon>
        <taxon>Metazoa</taxon>
        <taxon>Chordata</taxon>
        <taxon>Craniata</taxon>
        <taxon>Vertebrata</taxon>
        <taxon>Euteleostomi</taxon>
        <taxon>Actinopterygii</taxon>
        <taxon>Neopterygii</taxon>
        <taxon>Teleostei</taxon>
        <taxon>Neoteleostei</taxon>
        <taxon>Acanthomorphata</taxon>
        <taxon>Eupercaria</taxon>
        <taxon>Perciformes</taxon>
        <taxon>Cottioidei</taxon>
        <taxon>Cottales</taxon>
        <taxon>Liparidae</taxon>
        <taxon>Liparis</taxon>
    </lineage>
</organism>
<dbReference type="Proteomes" id="UP000314294">
    <property type="component" value="Unassembled WGS sequence"/>
</dbReference>
<keyword evidence="3" id="KW-1185">Reference proteome</keyword>
<proteinExistence type="predicted"/>
<feature type="region of interest" description="Disordered" evidence="1">
    <location>
        <begin position="1"/>
        <end position="133"/>
    </location>
</feature>
<dbReference type="EMBL" id="SRLO01000350">
    <property type="protein sequence ID" value="TNN59700.1"/>
    <property type="molecule type" value="Genomic_DNA"/>
</dbReference>
<sequence length="314" mass="34659">MSSNEPQRHAEASTQPHATPGGDWQISVPAAETSVYSDNGDRGARRSASGAASTGTSLKSNPEEENHARGQTGLQPDAPASSPTPRSEARVPGLQPDAPASSPTPRPEARIPGLEPDAPASSISPPSNSSRFTPARQHEVFLPLYDTELPLSAISKGLSRRRRSARYLLRPPSCMPSRAKTTMKRKRRKSKLMMDFMELRRDTTRFLSEFHRRALSTLMPNEAPGLIMSQITSRILPTITWRREEQEDKRPVSLREQSGKGDSTYPKIKAVEGGVEIIPGSEAVHLQGHLGQEQPQEHELGRVCVSRWTERKRL</sequence>
<protein>
    <submittedName>
        <fullName evidence="2">Uncharacterized protein</fullName>
    </submittedName>
</protein>
<feature type="compositionally biased region" description="Low complexity" evidence="1">
    <location>
        <begin position="116"/>
        <end position="130"/>
    </location>
</feature>
<feature type="compositionally biased region" description="Basic and acidic residues" evidence="1">
    <location>
        <begin position="1"/>
        <end position="11"/>
    </location>
</feature>